<dbReference type="OrthoDB" id="5950222at2759"/>
<protein>
    <submittedName>
        <fullName evidence="1">Ig-like domain-containing protein</fullName>
    </submittedName>
</protein>
<dbReference type="SUPFAM" id="SSF48726">
    <property type="entry name" value="Immunoglobulin"/>
    <property type="match status" value="1"/>
</dbReference>
<name>A0A8X6I6A7_9ARAC</name>
<evidence type="ECO:0000313" key="1">
    <source>
        <dbReference type="EMBL" id="GFS29758.1"/>
    </source>
</evidence>
<evidence type="ECO:0000313" key="2">
    <source>
        <dbReference type="Proteomes" id="UP000886998"/>
    </source>
</evidence>
<dbReference type="Gene3D" id="2.60.40.10">
    <property type="entry name" value="Immunoglobulins"/>
    <property type="match status" value="1"/>
</dbReference>
<accession>A0A8X6I6A7</accession>
<keyword evidence="2" id="KW-1185">Reference proteome</keyword>
<dbReference type="InterPro" id="IPR036179">
    <property type="entry name" value="Ig-like_dom_sf"/>
</dbReference>
<gene>
    <name evidence="1" type="primary">AVEN_206125_1</name>
    <name evidence="1" type="ORF">TNIN_376001</name>
</gene>
<dbReference type="AlphaFoldDB" id="A0A8X6I6A7"/>
<proteinExistence type="predicted"/>
<dbReference type="InterPro" id="IPR013783">
    <property type="entry name" value="Ig-like_fold"/>
</dbReference>
<dbReference type="EMBL" id="BMAV01024057">
    <property type="protein sequence ID" value="GFS29758.1"/>
    <property type="molecule type" value="Genomic_DNA"/>
</dbReference>
<organism evidence="1 2">
    <name type="scientific">Trichonephila inaurata madagascariensis</name>
    <dbReference type="NCBI Taxonomy" id="2747483"/>
    <lineage>
        <taxon>Eukaryota</taxon>
        <taxon>Metazoa</taxon>
        <taxon>Ecdysozoa</taxon>
        <taxon>Arthropoda</taxon>
        <taxon>Chelicerata</taxon>
        <taxon>Arachnida</taxon>
        <taxon>Araneae</taxon>
        <taxon>Araneomorphae</taxon>
        <taxon>Entelegynae</taxon>
        <taxon>Araneoidea</taxon>
        <taxon>Nephilidae</taxon>
        <taxon>Trichonephila</taxon>
        <taxon>Trichonephila inaurata</taxon>
    </lineage>
</organism>
<reference evidence="1" key="1">
    <citation type="submission" date="2020-08" db="EMBL/GenBank/DDBJ databases">
        <title>Multicomponent nature underlies the extraordinary mechanical properties of spider dragline silk.</title>
        <authorList>
            <person name="Kono N."/>
            <person name="Nakamura H."/>
            <person name="Mori M."/>
            <person name="Yoshida Y."/>
            <person name="Ohtoshi R."/>
            <person name="Malay A.D."/>
            <person name="Moran D.A.P."/>
            <person name="Tomita M."/>
            <person name="Numata K."/>
            <person name="Arakawa K."/>
        </authorList>
    </citation>
    <scope>NUCLEOTIDE SEQUENCE</scope>
</reference>
<sequence length="119" mass="13611">MKVFLLTYRAIQPPFDLQDYAMQDGFPIEEFRLNDSRYDAIDNPDGLPNSVLFISDVQYEDNREITCIADNVEGSDETRAQLAVRVQETSMHSPKVTVSCDFTAIHRSPLLRLSLLQDQ</sequence>
<comment type="caution">
    <text evidence="1">The sequence shown here is derived from an EMBL/GenBank/DDBJ whole genome shotgun (WGS) entry which is preliminary data.</text>
</comment>
<dbReference type="Proteomes" id="UP000886998">
    <property type="component" value="Unassembled WGS sequence"/>
</dbReference>